<dbReference type="InterPro" id="IPR000390">
    <property type="entry name" value="Small_drug/metabolite_transptr"/>
</dbReference>
<proteinExistence type="inferred from homology"/>
<reference evidence="11 12" key="1">
    <citation type="submission" date="2023-01" db="EMBL/GenBank/DDBJ databases">
        <title>Cultivation and genomic characterization of new, ubiquitous marine nitrite-oxidizing bacteria from the Nitrospirales.</title>
        <authorList>
            <person name="Mueller A.J."/>
            <person name="Daebeler A."/>
            <person name="Herbold C.W."/>
            <person name="Kirkegaard R.H."/>
            <person name="Daims H."/>
        </authorList>
    </citation>
    <scope>NUCLEOTIDE SEQUENCE [LARGE SCALE GENOMIC DNA]</scope>
    <source>
        <strain evidence="11 12">DK</strain>
    </source>
</reference>
<dbReference type="Gene3D" id="1.10.3730.20">
    <property type="match status" value="1"/>
</dbReference>
<dbReference type="EMBL" id="CP116968">
    <property type="protein sequence ID" value="WNM60863.1"/>
    <property type="molecule type" value="Genomic_DNA"/>
</dbReference>
<keyword evidence="2" id="KW-0813">Transport</keyword>
<evidence type="ECO:0000256" key="9">
    <source>
        <dbReference type="RuleBase" id="RU003942"/>
    </source>
</evidence>
<protein>
    <recommendedName>
        <fullName evidence="8">Guanidinium exporter</fullName>
    </recommendedName>
</protein>
<feature type="transmembrane region" description="Helical" evidence="10">
    <location>
        <begin position="84"/>
        <end position="102"/>
    </location>
</feature>
<comment type="similarity">
    <text evidence="7">Belongs to the drug/metabolite transporter (DMT) superfamily. Small multidrug resistance (SMR) (TC 2.A.7.1) family. Gdx/SugE subfamily.</text>
</comment>
<evidence type="ECO:0000256" key="8">
    <source>
        <dbReference type="ARBA" id="ARBA00039168"/>
    </source>
</evidence>
<dbReference type="Proteomes" id="UP001302494">
    <property type="component" value="Chromosome"/>
</dbReference>
<evidence type="ECO:0000256" key="3">
    <source>
        <dbReference type="ARBA" id="ARBA00022475"/>
    </source>
</evidence>
<evidence type="ECO:0000256" key="5">
    <source>
        <dbReference type="ARBA" id="ARBA00022989"/>
    </source>
</evidence>
<organism evidence="11 12">
    <name type="scientific">Candidatus Nitrospira neomarina</name>
    <dbReference type="NCBI Taxonomy" id="3020899"/>
    <lineage>
        <taxon>Bacteria</taxon>
        <taxon>Pseudomonadati</taxon>
        <taxon>Nitrospirota</taxon>
        <taxon>Nitrospiria</taxon>
        <taxon>Nitrospirales</taxon>
        <taxon>Nitrospiraceae</taxon>
        <taxon>Nitrospira</taxon>
    </lineage>
</organism>
<dbReference type="InterPro" id="IPR037185">
    <property type="entry name" value="EmrE-like"/>
</dbReference>
<keyword evidence="5 10" id="KW-1133">Transmembrane helix</keyword>
<evidence type="ECO:0000256" key="1">
    <source>
        <dbReference type="ARBA" id="ARBA00004651"/>
    </source>
</evidence>
<dbReference type="InterPro" id="IPR045324">
    <property type="entry name" value="Small_multidrug_res"/>
</dbReference>
<feature type="transmembrane region" description="Helical" evidence="10">
    <location>
        <begin position="59"/>
        <end position="78"/>
    </location>
</feature>
<accession>A0AA96GFI9</accession>
<evidence type="ECO:0000313" key="11">
    <source>
        <dbReference type="EMBL" id="WNM60863.1"/>
    </source>
</evidence>
<evidence type="ECO:0000256" key="6">
    <source>
        <dbReference type="ARBA" id="ARBA00023136"/>
    </source>
</evidence>
<dbReference type="GO" id="GO:0022857">
    <property type="term" value="F:transmembrane transporter activity"/>
    <property type="evidence" value="ECO:0007669"/>
    <property type="project" value="InterPro"/>
</dbReference>
<dbReference type="AlphaFoldDB" id="A0AA96GFI9"/>
<dbReference type="PANTHER" id="PTHR30561">
    <property type="entry name" value="SMR FAMILY PROTON-DEPENDENT DRUG EFFLUX TRANSPORTER SUGE"/>
    <property type="match status" value="1"/>
</dbReference>
<dbReference type="RefSeq" id="WP_312742208.1">
    <property type="nucleotide sequence ID" value="NZ_CP116968.1"/>
</dbReference>
<evidence type="ECO:0000256" key="4">
    <source>
        <dbReference type="ARBA" id="ARBA00022692"/>
    </source>
</evidence>
<dbReference type="Pfam" id="PF00893">
    <property type="entry name" value="Multi_Drug_Res"/>
    <property type="match status" value="1"/>
</dbReference>
<dbReference type="FunFam" id="1.10.3730.20:FF:000001">
    <property type="entry name" value="Quaternary ammonium compound resistance transporter SugE"/>
    <property type="match status" value="1"/>
</dbReference>
<dbReference type="GO" id="GO:0005886">
    <property type="term" value="C:plasma membrane"/>
    <property type="evidence" value="ECO:0007669"/>
    <property type="project" value="UniProtKB-SubCell"/>
</dbReference>
<dbReference type="KEGG" id="nneo:PQG83_13975"/>
<keyword evidence="4 9" id="KW-0812">Transmembrane</keyword>
<dbReference type="PANTHER" id="PTHR30561:SF0">
    <property type="entry name" value="GUANIDINIUM EXPORTER"/>
    <property type="match status" value="1"/>
</dbReference>
<feature type="transmembrane region" description="Helical" evidence="10">
    <location>
        <begin position="33"/>
        <end position="52"/>
    </location>
</feature>
<evidence type="ECO:0000256" key="7">
    <source>
        <dbReference type="ARBA" id="ARBA00038151"/>
    </source>
</evidence>
<dbReference type="SUPFAM" id="SSF103481">
    <property type="entry name" value="Multidrug resistance efflux transporter EmrE"/>
    <property type="match status" value="1"/>
</dbReference>
<dbReference type="NCBIfam" id="NF008512">
    <property type="entry name" value="PRK11431.1"/>
    <property type="match status" value="1"/>
</dbReference>
<keyword evidence="3" id="KW-1003">Cell membrane</keyword>
<sequence length="106" mass="11291">MAWTLLVVAGIFEIIWATGLKYTDGFTRLWPSVGTVVAMAVSMICLSLAFRAIPMGTAYTVWTGIGAVGTVLLGILLFDEPKNAVRLFCITLIIVGIAGLKLSDPS</sequence>
<name>A0AA96GFI9_9BACT</name>
<gene>
    <name evidence="11" type="primary">sugE</name>
    <name evidence="11" type="ORF">PQG83_13975</name>
</gene>
<keyword evidence="6 10" id="KW-0472">Membrane</keyword>
<evidence type="ECO:0000256" key="10">
    <source>
        <dbReference type="SAM" id="Phobius"/>
    </source>
</evidence>
<comment type="subcellular location">
    <subcellularLocation>
        <location evidence="1 9">Cell membrane</location>
        <topology evidence="1 9">Multi-pass membrane protein</topology>
    </subcellularLocation>
</comment>
<dbReference type="GO" id="GO:1990961">
    <property type="term" value="P:xenobiotic detoxification by transmembrane export across the plasma membrane"/>
    <property type="evidence" value="ECO:0007669"/>
    <property type="project" value="UniProtKB-ARBA"/>
</dbReference>
<evidence type="ECO:0000313" key="12">
    <source>
        <dbReference type="Proteomes" id="UP001302494"/>
    </source>
</evidence>
<evidence type="ECO:0000256" key="2">
    <source>
        <dbReference type="ARBA" id="ARBA00022448"/>
    </source>
</evidence>
<keyword evidence="12" id="KW-1185">Reference proteome</keyword>